<dbReference type="EMBL" id="FRCP01000019">
    <property type="protein sequence ID" value="SHM85412.1"/>
    <property type="molecule type" value="Genomic_DNA"/>
</dbReference>
<evidence type="ECO:0000256" key="2">
    <source>
        <dbReference type="SAM" id="Phobius"/>
    </source>
</evidence>
<gene>
    <name evidence="3" type="ORF">SAMN02746066_03603</name>
</gene>
<evidence type="ECO:0000256" key="1">
    <source>
        <dbReference type="SAM" id="Coils"/>
    </source>
</evidence>
<sequence>MNKKLVVKLCLLNFGIAIVNIFAFSNAFMGIMLGEDTTIRRAFGYTILLMSVILFFYGNYRFLHSKEAQYEFSIQDLHKPEDMIEVLTELLNKNILNNEINTTKNQISRLLKKKESLKNIIYIKFKEEDEDAYGLKDVIGKVENLLFSNVKSIINAISVFDQQEFTQINQKGNAEKHAVYMEQVNYIREKVNDNETILLEFDKLLMQLSKLSDGTQADSDDLAVFKDVVNNMKQLL</sequence>
<dbReference type="Proteomes" id="UP000184038">
    <property type="component" value="Unassembled WGS sequence"/>
</dbReference>
<evidence type="ECO:0000313" key="4">
    <source>
        <dbReference type="Proteomes" id="UP000184038"/>
    </source>
</evidence>
<dbReference type="OrthoDB" id="2935100at2"/>
<keyword evidence="2" id="KW-0812">Transmembrane</keyword>
<keyword evidence="1" id="KW-0175">Coiled coil</keyword>
<dbReference type="AlphaFoldDB" id="A0A1M7M424"/>
<name>A0A1M7M424_9FIRM</name>
<protein>
    <recommendedName>
        <fullName evidence="5">5-bromo-4-chloroindolyl phosphate hydrolysis protein</fullName>
    </recommendedName>
</protein>
<organism evidence="3 4">
    <name type="scientific">Anaerosporobacter mobilis DSM 15930</name>
    <dbReference type="NCBI Taxonomy" id="1120996"/>
    <lineage>
        <taxon>Bacteria</taxon>
        <taxon>Bacillati</taxon>
        <taxon>Bacillota</taxon>
        <taxon>Clostridia</taxon>
        <taxon>Lachnospirales</taxon>
        <taxon>Lachnospiraceae</taxon>
        <taxon>Anaerosporobacter</taxon>
    </lineage>
</organism>
<reference evidence="3 4" key="1">
    <citation type="submission" date="2016-11" db="EMBL/GenBank/DDBJ databases">
        <authorList>
            <person name="Jaros S."/>
            <person name="Januszkiewicz K."/>
            <person name="Wedrychowicz H."/>
        </authorList>
    </citation>
    <scope>NUCLEOTIDE SEQUENCE [LARGE SCALE GENOMIC DNA]</scope>
    <source>
        <strain evidence="3 4">DSM 15930</strain>
    </source>
</reference>
<dbReference type="RefSeq" id="WP_073289842.1">
    <property type="nucleotide sequence ID" value="NZ_FRCP01000019.1"/>
</dbReference>
<keyword evidence="2" id="KW-1133">Transmembrane helix</keyword>
<proteinExistence type="predicted"/>
<keyword evidence="2" id="KW-0472">Membrane</keyword>
<feature type="transmembrane region" description="Helical" evidence="2">
    <location>
        <begin position="39"/>
        <end position="57"/>
    </location>
</feature>
<evidence type="ECO:0000313" key="3">
    <source>
        <dbReference type="EMBL" id="SHM85412.1"/>
    </source>
</evidence>
<feature type="transmembrane region" description="Helical" evidence="2">
    <location>
        <begin position="12"/>
        <end position="33"/>
    </location>
</feature>
<accession>A0A1M7M424</accession>
<feature type="coiled-coil region" evidence="1">
    <location>
        <begin position="93"/>
        <end position="120"/>
    </location>
</feature>
<evidence type="ECO:0008006" key="5">
    <source>
        <dbReference type="Google" id="ProtNLM"/>
    </source>
</evidence>
<keyword evidence="4" id="KW-1185">Reference proteome</keyword>